<sequence>MPRTLKFARPDYLPLEPVNQLTMSTMVSHAFQKIQINYCTDMWTIRIPAGSPHTSFDPD</sequence>
<dbReference type="VEuPathDB" id="FungiDB:ASPTUDRAFT_40176"/>
<dbReference type="Proteomes" id="UP000184304">
    <property type="component" value="Unassembled WGS sequence"/>
</dbReference>
<name>A0A1L9NCV3_ASPTC</name>
<dbReference type="EMBL" id="KV878187">
    <property type="protein sequence ID" value="OJI87071.1"/>
    <property type="molecule type" value="Genomic_DNA"/>
</dbReference>
<evidence type="ECO:0000313" key="2">
    <source>
        <dbReference type="Proteomes" id="UP000184304"/>
    </source>
</evidence>
<reference evidence="2" key="1">
    <citation type="journal article" date="2017" name="Genome Biol.">
        <title>Comparative genomics reveals high biological diversity and specific adaptations in the industrially and medically important fungal genus Aspergillus.</title>
        <authorList>
            <person name="de Vries R.P."/>
            <person name="Riley R."/>
            <person name="Wiebenga A."/>
            <person name="Aguilar-Osorio G."/>
            <person name="Amillis S."/>
            <person name="Uchima C.A."/>
            <person name="Anderluh G."/>
            <person name="Asadollahi M."/>
            <person name="Askin M."/>
            <person name="Barry K."/>
            <person name="Battaglia E."/>
            <person name="Bayram O."/>
            <person name="Benocci T."/>
            <person name="Braus-Stromeyer S.A."/>
            <person name="Caldana C."/>
            <person name="Canovas D."/>
            <person name="Cerqueira G.C."/>
            <person name="Chen F."/>
            <person name="Chen W."/>
            <person name="Choi C."/>
            <person name="Clum A."/>
            <person name="Dos Santos R.A."/>
            <person name="Damasio A.R."/>
            <person name="Diallinas G."/>
            <person name="Emri T."/>
            <person name="Fekete E."/>
            <person name="Flipphi M."/>
            <person name="Freyberg S."/>
            <person name="Gallo A."/>
            <person name="Gournas C."/>
            <person name="Habgood R."/>
            <person name="Hainaut M."/>
            <person name="Harispe M.L."/>
            <person name="Henrissat B."/>
            <person name="Hilden K.S."/>
            <person name="Hope R."/>
            <person name="Hossain A."/>
            <person name="Karabika E."/>
            <person name="Karaffa L."/>
            <person name="Karanyi Z."/>
            <person name="Krasevec N."/>
            <person name="Kuo A."/>
            <person name="Kusch H."/>
            <person name="LaButti K."/>
            <person name="Lagendijk E.L."/>
            <person name="Lapidus A."/>
            <person name="Levasseur A."/>
            <person name="Lindquist E."/>
            <person name="Lipzen A."/>
            <person name="Logrieco A.F."/>
            <person name="MacCabe A."/>
            <person name="Maekelae M.R."/>
            <person name="Malavazi I."/>
            <person name="Melin P."/>
            <person name="Meyer V."/>
            <person name="Mielnichuk N."/>
            <person name="Miskei M."/>
            <person name="Molnar A.P."/>
            <person name="Mule G."/>
            <person name="Ngan C.Y."/>
            <person name="Orejas M."/>
            <person name="Orosz E."/>
            <person name="Ouedraogo J.P."/>
            <person name="Overkamp K.M."/>
            <person name="Park H.-S."/>
            <person name="Perrone G."/>
            <person name="Piumi F."/>
            <person name="Punt P.J."/>
            <person name="Ram A.F."/>
            <person name="Ramon A."/>
            <person name="Rauscher S."/>
            <person name="Record E."/>
            <person name="Riano-Pachon D.M."/>
            <person name="Robert V."/>
            <person name="Roehrig J."/>
            <person name="Ruller R."/>
            <person name="Salamov A."/>
            <person name="Salih N.S."/>
            <person name="Samson R.A."/>
            <person name="Sandor E."/>
            <person name="Sanguinetti M."/>
            <person name="Schuetze T."/>
            <person name="Sepcic K."/>
            <person name="Shelest E."/>
            <person name="Sherlock G."/>
            <person name="Sophianopoulou V."/>
            <person name="Squina F.M."/>
            <person name="Sun H."/>
            <person name="Susca A."/>
            <person name="Todd R.B."/>
            <person name="Tsang A."/>
            <person name="Unkles S.E."/>
            <person name="van de Wiele N."/>
            <person name="van Rossen-Uffink D."/>
            <person name="Oliveira J.V."/>
            <person name="Vesth T.C."/>
            <person name="Visser J."/>
            <person name="Yu J.-H."/>
            <person name="Zhou M."/>
            <person name="Andersen M.R."/>
            <person name="Archer D.B."/>
            <person name="Baker S.E."/>
            <person name="Benoit I."/>
            <person name="Brakhage A.A."/>
            <person name="Braus G.H."/>
            <person name="Fischer R."/>
            <person name="Frisvad J.C."/>
            <person name="Goldman G.H."/>
            <person name="Houbraken J."/>
            <person name="Oakley B."/>
            <person name="Pocsi I."/>
            <person name="Scazzocchio C."/>
            <person name="Seiboth B."/>
            <person name="vanKuyk P.A."/>
            <person name="Wortman J."/>
            <person name="Dyer P.S."/>
            <person name="Grigoriev I.V."/>
        </authorList>
    </citation>
    <scope>NUCLEOTIDE SEQUENCE [LARGE SCALE GENOMIC DNA]</scope>
    <source>
        <strain evidence="2">CBS 134.48</strain>
    </source>
</reference>
<keyword evidence="2" id="KW-1185">Reference proteome</keyword>
<gene>
    <name evidence="1" type="ORF">ASPTUDRAFT_40176</name>
</gene>
<evidence type="ECO:0000313" key="1">
    <source>
        <dbReference type="EMBL" id="OJI87071.1"/>
    </source>
</evidence>
<organism evidence="1 2">
    <name type="scientific">Aspergillus tubingensis (strain CBS 134.48)</name>
    <dbReference type="NCBI Taxonomy" id="767770"/>
    <lineage>
        <taxon>Eukaryota</taxon>
        <taxon>Fungi</taxon>
        <taxon>Dikarya</taxon>
        <taxon>Ascomycota</taxon>
        <taxon>Pezizomycotina</taxon>
        <taxon>Eurotiomycetes</taxon>
        <taxon>Eurotiomycetidae</taxon>
        <taxon>Eurotiales</taxon>
        <taxon>Aspergillaceae</taxon>
        <taxon>Aspergillus</taxon>
        <taxon>Aspergillus subgen. Circumdati</taxon>
    </lineage>
</organism>
<protein>
    <submittedName>
        <fullName evidence="1">Uncharacterized protein</fullName>
    </submittedName>
</protein>
<proteinExistence type="predicted"/>
<accession>A0A1L9NCV3</accession>
<dbReference type="AlphaFoldDB" id="A0A1L9NCV3"/>